<organism evidence="2 3">
    <name type="scientific">Biomphalaria pfeifferi</name>
    <name type="common">Bloodfluke planorb</name>
    <name type="synonym">Freshwater snail</name>
    <dbReference type="NCBI Taxonomy" id="112525"/>
    <lineage>
        <taxon>Eukaryota</taxon>
        <taxon>Metazoa</taxon>
        <taxon>Spiralia</taxon>
        <taxon>Lophotrochozoa</taxon>
        <taxon>Mollusca</taxon>
        <taxon>Gastropoda</taxon>
        <taxon>Heterobranchia</taxon>
        <taxon>Euthyneura</taxon>
        <taxon>Panpulmonata</taxon>
        <taxon>Hygrophila</taxon>
        <taxon>Lymnaeoidea</taxon>
        <taxon>Planorbidae</taxon>
        <taxon>Biomphalaria</taxon>
    </lineage>
</organism>
<evidence type="ECO:0000313" key="3">
    <source>
        <dbReference type="Proteomes" id="UP001233172"/>
    </source>
</evidence>
<evidence type="ECO:0000256" key="1">
    <source>
        <dbReference type="SAM" id="MobiDB-lite"/>
    </source>
</evidence>
<sequence length="87" mass="9760">MSPASLPHQTLDKTPRGLIRFVTEYGPNRRGRDRGREGVNSQTKKRLGRKKGESDGSLEHPGGISPRRHYVSEPRFVTPHRSSGPIM</sequence>
<feature type="region of interest" description="Disordered" evidence="1">
    <location>
        <begin position="1"/>
        <end position="87"/>
    </location>
</feature>
<comment type="caution">
    <text evidence="2">The sequence shown here is derived from an EMBL/GenBank/DDBJ whole genome shotgun (WGS) entry which is preliminary data.</text>
</comment>
<name>A0AAD8EX29_BIOPF</name>
<protein>
    <submittedName>
        <fullName evidence="2">Uncharacterized protein</fullName>
    </submittedName>
</protein>
<keyword evidence="3" id="KW-1185">Reference proteome</keyword>
<proteinExistence type="predicted"/>
<evidence type="ECO:0000313" key="2">
    <source>
        <dbReference type="EMBL" id="KAK0042633.1"/>
    </source>
</evidence>
<dbReference type="EMBL" id="JASAOG010000236">
    <property type="protein sequence ID" value="KAK0042633.1"/>
    <property type="molecule type" value="Genomic_DNA"/>
</dbReference>
<accession>A0AAD8EX29</accession>
<dbReference type="AlphaFoldDB" id="A0AAD8EX29"/>
<dbReference type="Proteomes" id="UP001233172">
    <property type="component" value="Unassembled WGS sequence"/>
</dbReference>
<gene>
    <name evidence="2" type="ORF">Bpfe_027931</name>
</gene>
<reference evidence="2" key="1">
    <citation type="journal article" date="2023" name="PLoS Negl. Trop. Dis.">
        <title>A genome sequence for Biomphalaria pfeifferi, the major vector snail for the human-infecting parasite Schistosoma mansoni.</title>
        <authorList>
            <person name="Bu L."/>
            <person name="Lu L."/>
            <person name="Laidemitt M.R."/>
            <person name="Zhang S.M."/>
            <person name="Mutuku M."/>
            <person name="Mkoji G."/>
            <person name="Steinauer M."/>
            <person name="Loker E.S."/>
        </authorList>
    </citation>
    <scope>NUCLEOTIDE SEQUENCE</scope>
    <source>
        <strain evidence="2">KasaAsao</strain>
    </source>
</reference>
<reference evidence="2" key="2">
    <citation type="submission" date="2023-04" db="EMBL/GenBank/DDBJ databases">
        <authorList>
            <person name="Bu L."/>
            <person name="Lu L."/>
            <person name="Laidemitt M.R."/>
            <person name="Zhang S.M."/>
            <person name="Mutuku M."/>
            <person name="Mkoji G."/>
            <person name="Steinauer M."/>
            <person name="Loker E.S."/>
        </authorList>
    </citation>
    <scope>NUCLEOTIDE SEQUENCE</scope>
    <source>
        <strain evidence="2">KasaAsao</strain>
        <tissue evidence="2">Whole Snail</tissue>
    </source>
</reference>